<dbReference type="InterPro" id="IPR010693">
    <property type="entry name" value="Divergent_4Fe-4S_mono-cluster"/>
</dbReference>
<name>A0A7Z0DJZ3_9ACTN</name>
<evidence type="ECO:0000259" key="1">
    <source>
        <dbReference type="Pfam" id="PF06902"/>
    </source>
</evidence>
<evidence type="ECO:0000313" key="2">
    <source>
        <dbReference type="EMBL" id="NYI76787.1"/>
    </source>
</evidence>
<organism evidence="2 3">
    <name type="scientific">Nocardioides panzhihuensis</name>
    <dbReference type="NCBI Taxonomy" id="860243"/>
    <lineage>
        <taxon>Bacteria</taxon>
        <taxon>Bacillati</taxon>
        <taxon>Actinomycetota</taxon>
        <taxon>Actinomycetes</taxon>
        <taxon>Propionibacteriales</taxon>
        <taxon>Nocardioidaceae</taxon>
        <taxon>Nocardioides</taxon>
    </lineage>
</organism>
<feature type="domain" description="Divergent 4Fe-4S mono-cluster" evidence="1">
    <location>
        <begin position="6"/>
        <end position="72"/>
    </location>
</feature>
<dbReference type="Proteomes" id="UP000564496">
    <property type="component" value="Unassembled WGS sequence"/>
</dbReference>
<dbReference type="Pfam" id="PF06902">
    <property type="entry name" value="Fer4_19"/>
    <property type="match status" value="1"/>
</dbReference>
<protein>
    <submittedName>
        <fullName evidence="2">Putative Fe-S cluster protein YjdI</fullName>
    </submittedName>
</protein>
<reference evidence="2 3" key="1">
    <citation type="submission" date="2020-07" db="EMBL/GenBank/DDBJ databases">
        <title>Sequencing the genomes of 1000 actinobacteria strains.</title>
        <authorList>
            <person name="Klenk H.-P."/>
        </authorList>
    </citation>
    <scope>NUCLEOTIDE SEQUENCE [LARGE SCALE GENOMIC DNA]</scope>
    <source>
        <strain evidence="2 3">DSM 26487</strain>
    </source>
</reference>
<dbReference type="AlphaFoldDB" id="A0A7Z0DJZ3"/>
<dbReference type="EMBL" id="JACBZR010000001">
    <property type="protein sequence ID" value="NYI76787.1"/>
    <property type="molecule type" value="Genomic_DNA"/>
</dbReference>
<accession>A0A7Z0DJZ3</accession>
<dbReference type="RefSeq" id="WP_179657397.1">
    <property type="nucleotide sequence ID" value="NZ_JACBZR010000001.1"/>
</dbReference>
<evidence type="ECO:0000313" key="3">
    <source>
        <dbReference type="Proteomes" id="UP000564496"/>
    </source>
</evidence>
<proteinExistence type="predicted"/>
<keyword evidence="3" id="KW-1185">Reference proteome</keyword>
<sequence length="76" mass="8388">MARKTYTGPLIDVSFDGDVCRHAAECVRGMPTVFDTTARPWIDPARADSESTAQTLREVIGRCPSGALRVVEHQDR</sequence>
<gene>
    <name evidence="2" type="ORF">BJ988_001435</name>
</gene>
<comment type="caution">
    <text evidence="2">The sequence shown here is derived from an EMBL/GenBank/DDBJ whole genome shotgun (WGS) entry which is preliminary data.</text>
</comment>